<keyword evidence="7 10" id="KW-1133">Transmembrane helix</keyword>
<reference evidence="12 13" key="1">
    <citation type="submission" date="2019-03" db="EMBL/GenBank/DDBJ databases">
        <title>Metabolic potential of uncultured bacteria and archaea associated with petroleum seepage in deep-sea sediments.</title>
        <authorList>
            <person name="Dong X."/>
            <person name="Hubert C."/>
        </authorList>
    </citation>
    <scope>NUCLEOTIDE SEQUENCE [LARGE SCALE GENOMIC DNA]</scope>
    <source>
        <strain evidence="12">E44_bin7</strain>
    </source>
</reference>
<evidence type="ECO:0000256" key="8">
    <source>
        <dbReference type="ARBA" id="ARBA00023010"/>
    </source>
</evidence>
<dbReference type="Pfam" id="PF12836">
    <property type="entry name" value="HHH_3"/>
    <property type="match status" value="1"/>
</dbReference>
<comment type="subcellular location">
    <subcellularLocation>
        <location evidence="1">Cell membrane</location>
        <topology evidence="1">Multi-pass membrane protein</topology>
    </subcellularLocation>
</comment>
<dbReference type="GO" id="GO:0015450">
    <property type="term" value="F:protein-transporting ATPase activity"/>
    <property type="evidence" value="ECO:0007669"/>
    <property type="project" value="InterPro"/>
</dbReference>
<evidence type="ECO:0000256" key="4">
    <source>
        <dbReference type="ARBA" id="ARBA00022475"/>
    </source>
</evidence>
<dbReference type="InterPro" id="IPR022645">
    <property type="entry name" value="SecD/SecF_bac"/>
</dbReference>
<sequence length="338" mass="37613">MRFFGETKIDFIALRKKAFIISGIMIAATLFLIISRGGLKLGLDFTGGIEVRLKFSQSPSIARIRGALAKIGLSEAVIQQYGRKEENLILIKYKVEEVSQDIASKIIAYRTTQGKLTSLEELKNITGIEIVGYENLANLLTLDPSQEERIDINQATEDSLVSLIRRITHRKIVAKIEGAVKEEFREERNAFLVESTDLIGPQVSKELQKNAILAVIFALVGMLAYIAWRFELRFAVGAVVALVHDVFISVGALALGGYEFTLPIIAALLTIIGYSLNDTIVVYDRIRENSKVYRKERTSLKKVLNLGINQSLSRTIITSLTTFLVVLILFLWGGAVIH</sequence>
<evidence type="ECO:0000256" key="5">
    <source>
        <dbReference type="ARBA" id="ARBA00022692"/>
    </source>
</evidence>
<dbReference type="Pfam" id="PF07549">
    <property type="entry name" value="Sec_GG"/>
    <property type="match status" value="1"/>
</dbReference>
<keyword evidence="6" id="KW-0653">Protein transport</keyword>
<dbReference type="GO" id="GO:0006886">
    <property type="term" value="P:intracellular protein transport"/>
    <property type="evidence" value="ECO:0007669"/>
    <property type="project" value="InterPro"/>
</dbReference>
<dbReference type="PANTHER" id="PTHR30081:SF8">
    <property type="entry name" value="PROTEIN TRANSLOCASE SUBUNIT SECF"/>
    <property type="match status" value="1"/>
</dbReference>
<keyword evidence="5 10" id="KW-0812">Transmembrane</keyword>
<dbReference type="InterPro" id="IPR055344">
    <property type="entry name" value="SecD_SecF_C_bact"/>
</dbReference>
<feature type="transmembrane region" description="Helical" evidence="10">
    <location>
        <begin position="316"/>
        <end position="337"/>
    </location>
</feature>
<dbReference type="GO" id="GO:0005886">
    <property type="term" value="C:plasma membrane"/>
    <property type="evidence" value="ECO:0007669"/>
    <property type="project" value="UniProtKB-SubCell"/>
</dbReference>
<proteinExistence type="inferred from homology"/>
<feature type="non-terminal residue" evidence="12">
    <location>
        <position position="338"/>
    </location>
</feature>
<dbReference type="InterPro" id="IPR022813">
    <property type="entry name" value="SecD/SecF_arch_bac"/>
</dbReference>
<keyword evidence="9 10" id="KW-0472">Membrane</keyword>
<dbReference type="Proteomes" id="UP000316360">
    <property type="component" value="Unassembled WGS sequence"/>
</dbReference>
<feature type="domain" description="Protein export membrane protein SecD/SecF C-terminal" evidence="11">
    <location>
        <begin position="181"/>
        <end position="338"/>
    </location>
</feature>
<keyword evidence="4" id="KW-1003">Cell membrane</keyword>
<dbReference type="NCBIfam" id="TIGR00966">
    <property type="entry name" value="transloc_SecF"/>
    <property type="match status" value="1"/>
</dbReference>
<name>A0A523RV10_UNCAE</name>
<feature type="transmembrane region" description="Helical" evidence="10">
    <location>
        <begin position="234"/>
        <end position="255"/>
    </location>
</feature>
<dbReference type="PANTHER" id="PTHR30081">
    <property type="entry name" value="PROTEIN-EXPORT MEMBRANE PROTEIN SEC"/>
    <property type="match status" value="1"/>
</dbReference>
<protein>
    <recommendedName>
        <fullName evidence="2">Protein translocase subunit SecF</fullName>
    </recommendedName>
</protein>
<accession>A0A523RV10</accession>
<evidence type="ECO:0000256" key="10">
    <source>
        <dbReference type="SAM" id="Phobius"/>
    </source>
</evidence>
<organism evidence="12 13">
    <name type="scientific">Aerophobetes bacterium</name>
    <dbReference type="NCBI Taxonomy" id="2030807"/>
    <lineage>
        <taxon>Bacteria</taxon>
        <taxon>Candidatus Aerophobota</taxon>
    </lineage>
</organism>
<dbReference type="Gene3D" id="1.20.1640.10">
    <property type="entry name" value="Multidrug efflux transporter AcrB transmembrane domain"/>
    <property type="match status" value="1"/>
</dbReference>
<gene>
    <name evidence="12" type="primary">secF</name>
    <name evidence="12" type="ORF">E3J84_04935</name>
</gene>
<dbReference type="AlphaFoldDB" id="A0A523RV10"/>
<evidence type="ECO:0000256" key="7">
    <source>
        <dbReference type="ARBA" id="ARBA00022989"/>
    </source>
</evidence>
<keyword evidence="3" id="KW-0813">Transport</keyword>
<dbReference type="InterPro" id="IPR022646">
    <property type="entry name" value="SecD/SecF_CS"/>
</dbReference>
<dbReference type="NCBIfam" id="TIGR00916">
    <property type="entry name" value="2A0604s01"/>
    <property type="match status" value="1"/>
</dbReference>
<evidence type="ECO:0000256" key="2">
    <source>
        <dbReference type="ARBA" id="ARBA00015792"/>
    </source>
</evidence>
<evidence type="ECO:0000256" key="1">
    <source>
        <dbReference type="ARBA" id="ARBA00004651"/>
    </source>
</evidence>
<dbReference type="InterPro" id="IPR005665">
    <property type="entry name" value="SecF_bac"/>
</dbReference>
<dbReference type="SUPFAM" id="SSF47781">
    <property type="entry name" value="RuvA domain 2-like"/>
    <property type="match status" value="1"/>
</dbReference>
<dbReference type="SUPFAM" id="SSF82866">
    <property type="entry name" value="Multidrug efflux transporter AcrB transmembrane domain"/>
    <property type="match status" value="1"/>
</dbReference>
<comment type="caution">
    <text evidence="12">The sequence shown here is derived from an EMBL/GenBank/DDBJ whole genome shotgun (WGS) entry which is preliminary data.</text>
</comment>
<keyword evidence="8" id="KW-0811">Translocation</keyword>
<evidence type="ECO:0000313" key="12">
    <source>
        <dbReference type="EMBL" id="TET09603.1"/>
    </source>
</evidence>
<evidence type="ECO:0000256" key="3">
    <source>
        <dbReference type="ARBA" id="ARBA00022448"/>
    </source>
</evidence>
<evidence type="ECO:0000313" key="13">
    <source>
        <dbReference type="Proteomes" id="UP000316360"/>
    </source>
</evidence>
<feature type="transmembrane region" description="Helical" evidence="10">
    <location>
        <begin position="18"/>
        <end position="35"/>
    </location>
</feature>
<dbReference type="PRINTS" id="PR01755">
    <property type="entry name" value="SECFTRNLCASE"/>
</dbReference>
<evidence type="ECO:0000259" key="11">
    <source>
        <dbReference type="Pfam" id="PF02355"/>
    </source>
</evidence>
<dbReference type="HAMAP" id="MF_01464_B">
    <property type="entry name" value="SecF_B"/>
    <property type="match status" value="1"/>
</dbReference>
<dbReference type="Pfam" id="PF02355">
    <property type="entry name" value="SecD_SecF_C"/>
    <property type="match status" value="1"/>
</dbReference>
<dbReference type="Gene3D" id="1.10.150.280">
    <property type="entry name" value="AF1531-like domain"/>
    <property type="match status" value="1"/>
</dbReference>
<feature type="transmembrane region" description="Helical" evidence="10">
    <location>
        <begin position="262"/>
        <end position="283"/>
    </location>
</feature>
<dbReference type="InterPro" id="IPR010994">
    <property type="entry name" value="RuvA_2-like"/>
</dbReference>
<dbReference type="EMBL" id="SOKJ01000279">
    <property type="protein sequence ID" value="TET09603.1"/>
    <property type="molecule type" value="Genomic_DNA"/>
</dbReference>
<feature type="transmembrane region" description="Helical" evidence="10">
    <location>
        <begin position="211"/>
        <end position="228"/>
    </location>
</feature>
<evidence type="ECO:0000256" key="6">
    <source>
        <dbReference type="ARBA" id="ARBA00022927"/>
    </source>
</evidence>
<evidence type="ECO:0000256" key="9">
    <source>
        <dbReference type="ARBA" id="ARBA00023136"/>
    </source>
</evidence>
<dbReference type="InterPro" id="IPR048634">
    <property type="entry name" value="SecD_SecF_C"/>
</dbReference>